<dbReference type="GO" id="GO:0031080">
    <property type="term" value="C:nuclear pore outer ring"/>
    <property type="evidence" value="ECO:0007669"/>
    <property type="project" value="InterPro"/>
</dbReference>
<dbReference type="PROSITE" id="PS50082">
    <property type="entry name" value="WD_REPEATS_2"/>
    <property type="match status" value="1"/>
</dbReference>
<dbReference type="InterPro" id="IPR001680">
    <property type="entry name" value="WD40_rpt"/>
</dbReference>
<dbReference type="PANTHER" id="PTHR22806:SF0">
    <property type="entry name" value="NUCLEOPORIN NUP37"/>
    <property type="match status" value="1"/>
</dbReference>
<dbReference type="Gene3D" id="2.130.10.10">
    <property type="entry name" value="YVTN repeat-like/Quinoprotein amine dehydrogenase"/>
    <property type="match status" value="1"/>
</dbReference>
<keyword evidence="1" id="KW-0853">WD repeat</keyword>
<evidence type="ECO:0000256" key="1">
    <source>
        <dbReference type="PROSITE-ProRule" id="PRU00221"/>
    </source>
</evidence>
<protein>
    <submittedName>
        <fullName evidence="2">Uncharacterized protein</fullName>
    </submittedName>
</protein>
<dbReference type="SMART" id="SM00320">
    <property type="entry name" value="WD40"/>
    <property type="match status" value="5"/>
</dbReference>
<dbReference type="InterPro" id="IPR037626">
    <property type="entry name" value="NUP37"/>
</dbReference>
<dbReference type="AlphaFoldDB" id="A0A1A9V1M0"/>
<name>A0A1A9V1M0_GLOAU</name>
<accession>A0A1A9V1M0</accession>
<dbReference type="PROSITE" id="PS50294">
    <property type="entry name" value="WD_REPEATS_REGION"/>
    <property type="match status" value="1"/>
</dbReference>
<sequence>MRSFTAPKHVFNFLEQITCFEMCSSQFATSLVCIAAYEKLILGFVRFPEETESESFFWERVRDIHHETRCHALCFTPDTSLMIIPKNVTLCAAGSDFLLRIFRTDLENLDTVQTLKGHTNYVNEISWSNECEFLASVSDDNSCKIWCSESNYDNIITFCLSSAGMSVKWHPDDPNKVMVAEKKGVIHMYNVRSQQSVISVECPKIPLLTADWALNNYHIITALSGGEIVTFDMSRRPWSPTNVKPVHEDGGRYLRISPSSEHVTASIGRPDITLKVFTANSTVPLIEAPLKSCAGLSWHQRLPYVAAACDRKLCFWKVQTK</sequence>
<dbReference type="STRING" id="7395.A0A1A9V1M0"/>
<dbReference type="SUPFAM" id="SSF101908">
    <property type="entry name" value="Putative isomerase YbhE"/>
    <property type="match status" value="1"/>
</dbReference>
<dbReference type="InterPro" id="IPR015943">
    <property type="entry name" value="WD40/YVTN_repeat-like_dom_sf"/>
</dbReference>
<reference evidence="2" key="1">
    <citation type="submission" date="2020-05" db="UniProtKB">
        <authorList>
            <consortium name="EnsemblMetazoa"/>
        </authorList>
    </citation>
    <scope>IDENTIFICATION</scope>
    <source>
        <strain evidence="2">TTRI</strain>
    </source>
</reference>
<dbReference type="Proteomes" id="UP000078200">
    <property type="component" value="Unassembled WGS sequence"/>
</dbReference>
<dbReference type="Pfam" id="PF00400">
    <property type="entry name" value="WD40"/>
    <property type="match status" value="1"/>
</dbReference>
<keyword evidence="3" id="KW-1185">Reference proteome</keyword>
<proteinExistence type="predicted"/>
<evidence type="ECO:0000313" key="3">
    <source>
        <dbReference type="Proteomes" id="UP000078200"/>
    </source>
</evidence>
<feature type="repeat" description="WD" evidence="1">
    <location>
        <begin position="115"/>
        <end position="146"/>
    </location>
</feature>
<dbReference type="EnsemblMetazoa" id="GAUT022909-RA">
    <property type="protein sequence ID" value="GAUT022909-PA"/>
    <property type="gene ID" value="GAUT022909"/>
</dbReference>
<dbReference type="PANTHER" id="PTHR22806">
    <property type="entry name" value="NUCLEOPORIN NUP37 P37 -RELATED"/>
    <property type="match status" value="1"/>
</dbReference>
<evidence type="ECO:0000313" key="2">
    <source>
        <dbReference type="EnsemblMetazoa" id="GAUT022909-PA"/>
    </source>
</evidence>
<dbReference type="VEuPathDB" id="VectorBase:GAUT022909"/>
<organism evidence="2 3">
    <name type="scientific">Glossina austeni</name>
    <name type="common">Savannah tsetse fly</name>
    <dbReference type="NCBI Taxonomy" id="7395"/>
    <lineage>
        <taxon>Eukaryota</taxon>
        <taxon>Metazoa</taxon>
        <taxon>Ecdysozoa</taxon>
        <taxon>Arthropoda</taxon>
        <taxon>Hexapoda</taxon>
        <taxon>Insecta</taxon>
        <taxon>Pterygota</taxon>
        <taxon>Neoptera</taxon>
        <taxon>Endopterygota</taxon>
        <taxon>Diptera</taxon>
        <taxon>Brachycera</taxon>
        <taxon>Muscomorpha</taxon>
        <taxon>Hippoboscoidea</taxon>
        <taxon>Glossinidae</taxon>
        <taxon>Glossina</taxon>
    </lineage>
</organism>